<dbReference type="PANTHER" id="PTHR42852:SF6">
    <property type="entry name" value="THIOL:DISULFIDE INTERCHANGE PROTEIN DSBE"/>
    <property type="match status" value="1"/>
</dbReference>
<dbReference type="Gene3D" id="3.40.30.10">
    <property type="entry name" value="Glutaredoxin"/>
    <property type="match status" value="1"/>
</dbReference>
<feature type="domain" description="Thioredoxin" evidence="6">
    <location>
        <begin position="309"/>
        <end position="451"/>
    </location>
</feature>
<dbReference type="InterPro" id="IPR050553">
    <property type="entry name" value="Thioredoxin_ResA/DsbE_sf"/>
</dbReference>
<dbReference type="RefSeq" id="WP_341840565.1">
    <property type="nucleotide sequence ID" value="NZ_CP149792.1"/>
</dbReference>
<dbReference type="InterPro" id="IPR013766">
    <property type="entry name" value="Thioredoxin_domain"/>
</dbReference>
<gene>
    <name evidence="7" type="ORF">WJU22_23250</name>
</gene>
<dbReference type="Pfam" id="PF00578">
    <property type="entry name" value="AhpC-TSA"/>
    <property type="match status" value="1"/>
</dbReference>
<keyword evidence="5" id="KW-0732">Signal</keyword>
<dbReference type="EMBL" id="CP150096">
    <property type="protein sequence ID" value="WZN45820.1"/>
    <property type="molecule type" value="Genomic_DNA"/>
</dbReference>
<protein>
    <submittedName>
        <fullName evidence="7">TlpA disulfide reductase family protein</fullName>
    </submittedName>
</protein>
<evidence type="ECO:0000256" key="5">
    <source>
        <dbReference type="SAM" id="SignalP"/>
    </source>
</evidence>
<feature type="chain" id="PRO_5047196624" evidence="5">
    <location>
        <begin position="19"/>
        <end position="453"/>
    </location>
</feature>
<evidence type="ECO:0000313" key="7">
    <source>
        <dbReference type="EMBL" id="WZN45820.1"/>
    </source>
</evidence>
<organism evidence="7 8">
    <name type="scientific">Chitinophaga caseinilytica</name>
    <dbReference type="NCBI Taxonomy" id="2267521"/>
    <lineage>
        <taxon>Bacteria</taxon>
        <taxon>Pseudomonadati</taxon>
        <taxon>Bacteroidota</taxon>
        <taxon>Chitinophagia</taxon>
        <taxon>Chitinophagales</taxon>
        <taxon>Chitinophagaceae</taxon>
        <taxon>Chitinophaga</taxon>
    </lineage>
</organism>
<dbReference type="PROSITE" id="PS51352">
    <property type="entry name" value="THIOREDOXIN_2"/>
    <property type="match status" value="1"/>
</dbReference>
<dbReference type="Proteomes" id="UP001449657">
    <property type="component" value="Chromosome"/>
</dbReference>
<proteinExistence type="predicted"/>
<keyword evidence="2" id="KW-0201">Cytochrome c-type biogenesis</keyword>
<accession>A0ABZ2Z1M5</accession>
<keyword evidence="3" id="KW-1015">Disulfide bond</keyword>
<dbReference type="PANTHER" id="PTHR42852">
    <property type="entry name" value="THIOL:DISULFIDE INTERCHANGE PROTEIN DSBE"/>
    <property type="match status" value="1"/>
</dbReference>
<feature type="signal peptide" evidence="5">
    <location>
        <begin position="1"/>
        <end position="18"/>
    </location>
</feature>
<dbReference type="CDD" id="cd02966">
    <property type="entry name" value="TlpA_like_family"/>
    <property type="match status" value="1"/>
</dbReference>
<keyword evidence="8" id="KW-1185">Reference proteome</keyword>
<evidence type="ECO:0000259" key="6">
    <source>
        <dbReference type="PROSITE" id="PS51352"/>
    </source>
</evidence>
<dbReference type="SUPFAM" id="SSF52833">
    <property type="entry name" value="Thioredoxin-like"/>
    <property type="match status" value="1"/>
</dbReference>
<evidence type="ECO:0000256" key="2">
    <source>
        <dbReference type="ARBA" id="ARBA00022748"/>
    </source>
</evidence>
<reference evidence="7 8" key="1">
    <citation type="submission" date="2024-03" db="EMBL/GenBank/DDBJ databases">
        <title>Chitinophaga caseinilytica sp. nov., a casein hydrolysing bacterium isolated from forest soil.</title>
        <authorList>
            <person name="Lee D.S."/>
            <person name="Han D.M."/>
            <person name="Baek J.H."/>
            <person name="Choi D.G."/>
            <person name="Jeon J.H."/>
            <person name="Jeon C.O."/>
        </authorList>
    </citation>
    <scope>NUCLEOTIDE SEQUENCE [LARGE SCALE GENOMIC DNA]</scope>
    <source>
        <strain evidence="7 8">KACC 19118</strain>
    </source>
</reference>
<keyword evidence="4" id="KW-0676">Redox-active center</keyword>
<evidence type="ECO:0000256" key="4">
    <source>
        <dbReference type="ARBA" id="ARBA00023284"/>
    </source>
</evidence>
<comment type="subcellular location">
    <subcellularLocation>
        <location evidence="1">Cell envelope</location>
    </subcellularLocation>
</comment>
<sequence>MKKICLLAAMAASLHSFAAIPPTTYIQGVTDAKDPKTMYLFRAEDGAMAQVATVKTSAAGTFAFAVADPEEGFYYVSDNANVNNLSHRIYLKGASTIEMDIKGSKAAVRGGSKENQALAAWQNVYDDIAIPSWSGIQYRGTYEDFFPVFESFIPKFEAFRKSMKSSGNKRFDELMRYLVVNDVDAAAVNFLFMPRTKHPKQEDYPAYYRQIVQPGKYADTRVLQLGDGLRRMNAYAMYRLMGTGVKPGKDDMMKGLENDTLKGFFLVNGLGGYRDQSTLIEAMKPYQHLLVTDSLKARYKRAEMGLASFAKGAKSFNFSYPDINSKTVTMESLKGKVVLIDTWATWCGPCKAEIPHLKKLEEELQGNTDIQIVSISVDVEKDKQKWEDFVKKEQLGGIQLFAGGWKEFTDYYRITGIPRFLVFDKQGAIVTVDAPRPSTPELKQLLLATANAK</sequence>
<name>A0ABZ2Z1M5_9BACT</name>
<evidence type="ECO:0000256" key="3">
    <source>
        <dbReference type="ARBA" id="ARBA00023157"/>
    </source>
</evidence>
<dbReference type="InterPro" id="IPR000866">
    <property type="entry name" value="AhpC/TSA"/>
</dbReference>
<evidence type="ECO:0000313" key="8">
    <source>
        <dbReference type="Proteomes" id="UP001449657"/>
    </source>
</evidence>
<dbReference type="InterPro" id="IPR036249">
    <property type="entry name" value="Thioredoxin-like_sf"/>
</dbReference>
<evidence type="ECO:0000256" key="1">
    <source>
        <dbReference type="ARBA" id="ARBA00004196"/>
    </source>
</evidence>